<evidence type="ECO:0000259" key="1">
    <source>
        <dbReference type="Pfam" id="PF16130"/>
    </source>
</evidence>
<dbReference type="Proteomes" id="UP000295197">
    <property type="component" value="Unassembled WGS sequence"/>
</dbReference>
<evidence type="ECO:0000313" key="2">
    <source>
        <dbReference type="EMBL" id="TCV08015.1"/>
    </source>
</evidence>
<dbReference type="AlphaFoldDB" id="A0A4V6P2Z2"/>
<accession>A0A4V6P2Z2</accession>
<dbReference type="InterPro" id="IPR032295">
    <property type="entry name" value="DUF4842"/>
</dbReference>
<proteinExistence type="predicted"/>
<dbReference type="Pfam" id="PF16130">
    <property type="entry name" value="DUF4842"/>
    <property type="match status" value="1"/>
</dbReference>
<gene>
    <name evidence="2" type="ORF">EDC17_10491</name>
</gene>
<evidence type="ECO:0000313" key="3">
    <source>
        <dbReference type="Proteomes" id="UP000295197"/>
    </source>
</evidence>
<reference evidence="2 3" key="1">
    <citation type="submission" date="2019-03" db="EMBL/GenBank/DDBJ databases">
        <title>Genomic Encyclopedia of Type Strains, Phase IV (KMG-IV): sequencing the most valuable type-strain genomes for metagenomic binning, comparative biology and taxonomic classification.</title>
        <authorList>
            <person name="Goeker M."/>
        </authorList>
    </citation>
    <scope>NUCLEOTIDE SEQUENCE [LARGE SCALE GENOMIC DNA]</scope>
    <source>
        <strain evidence="2 3">DSM 22362</strain>
    </source>
</reference>
<organism evidence="2 3">
    <name type="scientific">Sphingobacterium alimentarium</name>
    <dbReference type="NCBI Taxonomy" id="797292"/>
    <lineage>
        <taxon>Bacteria</taxon>
        <taxon>Pseudomonadati</taxon>
        <taxon>Bacteroidota</taxon>
        <taxon>Sphingobacteriia</taxon>
        <taxon>Sphingobacteriales</taxon>
        <taxon>Sphingobacteriaceae</taxon>
        <taxon>Sphingobacterium</taxon>
    </lineage>
</organism>
<keyword evidence="3" id="KW-1185">Reference proteome</keyword>
<dbReference type="InterPro" id="IPR031025">
    <property type="entry name" value="LruC_dom"/>
</dbReference>
<feature type="domain" description="DUF4842" evidence="1">
    <location>
        <begin position="584"/>
        <end position="792"/>
    </location>
</feature>
<dbReference type="EMBL" id="SMBZ01000049">
    <property type="protein sequence ID" value="TCV08015.1"/>
    <property type="molecule type" value="Genomic_DNA"/>
</dbReference>
<sequence>MKNIAFVLISLISITSCSKIEDIYKETPRENSNLFNGNFVISEAFNWSSTKTIDVRISVEDKYNAKYFYKVELFDNDPVFGKNANLLAAGLAKGTQDYTGQISIPTALEYIYLKETSPVGITSVTMLAVKNINTLTVSKTASLAGVSTSALGNQLRAGVVFRSGSSQAVTTASMTAIPTVTVPANAVPLVGNTDYGWSEVNANKAFVVKAGTTFTGSVALNSGVGNIKVYVEGTWDASSKWALDVNNNNGIIVMNGGTLKMANFQQGNQGYLQNFGTTTVTNNLGMSNGSGVTYLNAGTLNVTNDFSMSSGGTFINFSTGKLNVKKFNASSENTQIENEGTLTVADEFTIPSTGHFINKGTATVTNMKANSTGLIRNLGTLNVKTGDITNANVEAVCHTIFETLNTNGGKYFIFEGSMLKTGTLVASGSEFNLSALSILDVTDLAQFTSSENKIKGTGTTKALARLKKVQSAQSTNGGISYSGNLEVACSDHTANGQWNRYYTITSPASFVPYDQSTVVIASTDCNAGGNNNPTPGTPGDQVVPEVVLGTYSYAFEDLWPSLGDYDMNDFVVDVKITKYQNEANKVTKVKLENKIRSVGANRRLAAAIQLDRIPVANVKSVIYSQASLVGKNVPLTDKGVESGQTYAVVSICDDAHKAFGILNTDFISTQGGGYNPVDAAITIEFNTPLDNFTYEMLNTFIITNGYQTNRNEVHLVGYDATDKINRSLVLHQTDNVMQLSKSSPFRSHDGYPWAICVPVSFVYPPEYKRITGVYSKFESWAKSAGTTDQDWYTTTD</sequence>
<dbReference type="NCBIfam" id="TIGR04456">
    <property type="entry name" value="LruC_dom"/>
    <property type="match status" value="1"/>
</dbReference>
<protein>
    <submittedName>
        <fullName evidence="2">LruC domain-containing protein</fullName>
    </submittedName>
</protein>
<dbReference type="RefSeq" id="WP_132778718.1">
    <property type="nucleotide sequence ID" value="NZ_SMBZ01000049.1"/>
</dbReference>
<dbReference type="OrthoDB" id="1204817at2"/>
<name>A0A4V6P2Z2_9SPHI</name>
<comment type="caution">
    <text evidence="2">The sequence shown here is derived from an EMBL/GenBank/DDBJ whole genome shotgun (WGS) entry which is preliminary data.</text>
</comment>
<dbReference type="PROSITE" id="PS51257">
    <property type="entry name" value="PROKAR_LIPOPROTEIN"/>
    <property type="match status" value="1"/>
</dbReference>